<dbReference type="AlphaFoldDB" id="A0A267DE48"/>
<name>A0A267DE48_9PLAT</name>
<dbReference type="InterPro" id="IPR013078">
    <property type="entry name" value="His_Pase_superF_clade-1"/>
</dbReference>
<evidence type="ECO:0000313" key="1">
    <source>
        <dbReference type="EMBL" id="PAA47563.1"/>
    </source>
</evidence>
<organism evidence="1 2">
    <name type="scientific">Macrostomum lignano</name>
    <dbReference type="NCBI Taxonomy" id="282301"/>
    <lineage>
        <taxon>Eukaryota</taxon>
        <taxon>Metazoa</taxon>
        <taxon>Spiralia</taxon>
        <taxon>Lophotrochozoa</taxon>
        <taxon>Platyhelminthes</taxon>
        <taxon>Rhabditophora</taxon>
        <taxon>Macrostomorpha</taxon>
        <taxon>Macrostomida</taxon>
        <taxon>Macrostomidae</taxon>
        <taxon>Macrostomum</taxon>
    </lineage>
</organism>
<dbReference type="Gene3D" id="3.40.50.1240">
    <property type="entry name" value="Phosphoglycerate mutase-like"/>
    <property type="match status" value="1"/>
</dbReference>
<dbReference type="InterPro" id="IPR050275">
    <property type="entry name" value="PGM_Phosphatase"/>
</dbReference>
<dbReference type="InterPro" id="IPR029033">
    <property type="entry name" value="His_PPase_superfam"/>
</dbReference>
<keyword evidence="2" id="KW-1185">Reference proteome</keyword>
<dbReference type="CDD" id="cd07067">
    <property type="entry name" value="HP_PGM_like"/>
    <property type="match status" value="1"/>
</dbReference>
<dbReference type="SUPFAM" id="SSF53254">
    <property type="entry name" value="Phosphoglycerate mutase-like"/>
    <property type="match status" value="1"/>
</dbReference>
<feature type="non-terminal residue" evidence="1">
    <location>
        <position position="1"/>
    </location>
</feature>
<comment type="caution">
    <text evidence="1">The sequence shown here is derived from an EMBL/GenBank/DDBJ whole genome shotgun (WGS) entry which is preliminary data.</text>
</comment>
<evidence type="ECO:0000313" key="2">
    <source>
        <dbReference type="Proteomes" id="UP000215902"/>
    </source>
</evidence>
<proteinExistence type="predicted"/>
<dbReference type="Proteomes" id="UP000215902">
    <property type="component" value="Unassembled WGS sequence"/>
</dbReference>
<dbReference type="OrthoDB" id="496981at2759"/>
<dbReference type="SMART" id="SM00855">
    <property type="entry name" value="PGAM"/>
    <property type="match status" value="1"/>
</dbReference>
<dbReference type="GO" id="GO:0005829">
    <property type="term" value="C:cytosol"/>
    <property type="evidence" value="ECO:0007669"/>
    <property type="project" value="TreeGrafter"/>
</dbReference>
<dbReference type="PANTHER" id="PTHR48100">
    <property type="entry name" value="BROAD-SPECIFICITY PHOSPHATASE YOR283W-RELATED"/>
    <property type="match status" value="1"/>
</dbReference>
<reference evidence="1 2" key="1">
    <citation type="submission" date="2017-06" db="EMBL/GenBank/DDBJ databases">
        <title>A platform for efficient transgenesis in Macrostomum lignano, a flatworm model organism for stem cell research.</title>
        <authorList>
            <person name="Berezikov E."/>
        </authorList>
    </citation>
    <scope>NUCLEOTIDE SEQUENCE [LARGE SCALE GENOMIC DNA]</scope>
    <source>
        <strain evidence="1">DV1</strain>
        <tissue evidence="1">Whole organism</tissue>
    </source>
</reference>
<sequence length="204" mass="22217">EQLLHFIKARGASRAMSRPINMPANHQLEVPVYFCRHAESTYNAHGDSSPDVPLSERGRAQAKALSGHYHIVLCSPMQRARQTIELSKITYSKMLVVPELREVVSVSSDQLAHERSWHETGSQAQERCAAVLQLLKSEAAAAAAAGGSPRILLVSHCVFGGRLYAHCNADSPRCPKLRNAAIVPFPVTTLSGQKSQRNGKMAGL</sequence>
<dbReference type="EMBL" id="NIVC01004408">
    <property type="protein sequence ID" value="PAA47563.1"/>
    <property type="molecule type" value="Genomic_DNA"/>
</dbReference>
<accession>A0A267DE48</accession>
<dbReference type="GO" id="GO:0016791">
    <property type="term" value="F:phosphatase activity"/>
    <property type="evidence" value="ECO:0007669"/>
    <property type="project" value="TreeGrafter"/>
</dbReference>
<gene>
    <name evidence="1" type="ORF">BOX15_Mlig020676g3</name>
</gene>
<protein>
    <recommendedName>
        <fullName evidence="3">Phosphoglycerate mutase family protein</fullName>
    </recommendedName>
</protein>
<dbReference type="PANTHER" id="PTHR48100:SF44">
    <property type="entry name" value="PHOSPHATASE C1620.13-RELATED"/>
    <property type="match status" value="1"/>
</dbReference>
<dbReference type="Pfam" id="PF00300">
    <property type="entry name" value="His_Phos_1"/>
    <property type="match status" value="1"/>
</dbReference>
<evidence type="ECO:0008006" key="3">
    <source>
        <dbReference type="Google" id="ProtNLM"/>
    </source>
</evidence>